<dbReference type="Proteomes" id="UP000544134">
    <property type="component" value="Unassembled WGS sequence"/>
</dbReference>
<reference evidence="2 3" key="1">
    <citation type="submission" date="2020-04" db="EMBL/GenBank/DDBJ databases">
        <title>Paraburkholderia sp. RP-4-7 isolated from soil.</title>
        <authorList>
            <person name="Dahal R.H."/>
        </authorList>
    </citation>
    <scope>NUCLEOTIDE SEQUENCE [LARGE SCALE GENOMIC DNA]</scope>
    <source>
        <strain evidence="2 3">RP-4-7</strain>
    </source>
</reference>
<organism evidence="2 3">
    <name type="scientific">Paraburkholderia polaris</name>
    <dbReference type="NCBI Taxonomy" id="2728848"/>
    <lineage>
        <taxon>Bacteria</taxon>
        <taxon>Pseudomonadati</taxon>
        <taxon>Pseudomonadota</taxon>
        <taxon>Betaproteobacteria</taxon>
        <taxon>Burkholderiales</taxon>
        <taxon>Burkholderiaceae</taxon>
        <taxon>Paraburkholderia</taxon>
    </lineage>
</organism>
<feature type="domain" description="Methyltransferase" evidence="1">
    <location>
        <begin position="143"/>
        <end position="234"/>
    </location>
</feature>
<dbReference type="SUPFAM" id="SSF53335">
    <property type="entry name" value="S-adenosyl-L-methionine-dependent methyltransferases"/>
    <property type="match status" value="1"/>
</dbReference>
<dbReference type="GO" id="GO:0008168">
    <property type="term" value="F:methyltransferase activity"/>
    <property type="evidence" value="ECO:0007669"/>
    <property type="project" value="UniProtKB-KW"/>
</dbReference>
<keyword evidence="2" id="KW-0489">Methyltransferase</keyword>
<keyword evidence="3" id="KW-1185">Reference proteome</keyword>
<dbReference type="EMBL" id="JABBGJ010000026">
    <property type="protein sequence ID" value="NMM00928.1"/>
    <property type="molecule type" value="Genomic_DNA"/>
</dbReference>
<accession>A0A848IEU4</accession>
<protein>
    <submittedName>
        <fullName evidence="2">Class I SAM-dependent methyltransferase</fullName>
    </submittedName>
</protein>
<dbReference type="InterPro" id="IPR029063">
    <property type="entry name" value="SAM-dependent_MTases_sf"/>
</dbReference>
<evidence type="ECO:0000259" key="1">
    <source>
        <dbReference type="Pfam" id="PF13649"/>
    </source>
</evidence>
<dbReference type="AlphaFoldDB" id="A0A848IEU4"/>
<dbReference type="RefSeq" id="WP_169487795.1">
    <property type="nucleotide sequence ID" value="NZ_JABBGJ010000026.1"/>
</dbReference>
<dbReference type="GO" id="GO:0032259">
    <property type="term" value="P:methylation"/>
    <property type="evidence" value="ECO:0007669"/>
    <property type="project" value="UniProtKB-KW"/>
</dbReference>
<sequence>MPAVRIGKNEQHSIYFLRGEANVWLGIKSKTHALSRYSIIEPETLQGVILAESTSSDFHYFEITAPKHNNWKQAVFDRASQIKGFDIHFPYPPLGETGDEFTCPDSFWTECASNPIHLDQEEAHFRSFTVNFLRNIVYPGCVIYDPACSTGSFSSYLNASLPQCIILASDASLSMTQAARRKIDRAFVCDAMHPAIRNSSCDVLICRFLNHEVVTTTLANEIFSKMVPLIKNNGKILVFGHTPILIDVPRISQQFGMTQTSSLGRSEIPNGLFQYYIVGFR</sequence>
<name>A0A848IEU4_9BURK</name>
<comment type="caution">
    <text evidence="2">The sequence shown here is derived from an EMBL/GenBank/DDBJ whole genome shotgun (WGS) entry which is preliminary data.</text>
</comment>
<dbReference type="Pfam" id="PF13649">
    <property type="entry name" value="Methyltransf_25"/>
    <property type="match status" value="1"/>
</dbReference>
<dbReference type="Gene3D" id="3.40.50.150">
    <property type="entry name" value="Vaccinia Virus protein VP39"/>
    <property type="match status" value="1"/>
</dbReference>
<dbReference type="InterPro" id="IPR041698">
    <property type="entry name" value="Methyltransf_25"/>
</dbReference>
<evidence type="ECO:0000313" key="2">
    <source>
        <dbReference type="EMBL" id="NMM00928.1"/>
    </source>
</evidence>
<evidence type="ECO:0000313" key="3">
    <source>
        <dbReference type="Proteomes" id="UP000544134"/>
    </source>
</evidence>
<gene>
    <name evidence="2" type="ORF">HHL24_23690</name>
</gene>
<proteinExistence type="predicted"/>
<keyword evidence="2" id="KW-0808">Transferase</keyword>